<protein>
    <recommendedName>
        <fullName evidence="4">Large ribosomal subunit protein bL12</fullName>
    </recommendedName>
</protein>
<dbReference type="PANTHER" id="PTHR45987">
    <property type="entry name" value="39S RIBOSOMAL PROTEIN L12"/>
    <property type="match status" value="1"/>
</dbReference>
<dbReference type="RefSeq" id="WP_250672597.1">
    <property type="nucleotide sequence ID" value="NZ_JAKMAI010000002.1"/>
</dbReference>
<keyword evidence="2 4" id="KW-0689">Ribosomal protein</keyword>
<dbReference type="Gene3D" id="3.30.1390.10">
    <property type="match status" value="1"/>
</dbReference>
<dbReference type="Gene3D" id="1.20.5.710">
    <property type="entry name" value="Single helix bin"/>
    <property type="match status" value="1"/>
</dbReference>
<comment type="caution">
    <text evidence="7">The sequence shown here is derived from an EMBL/GenBank/DDBJ whole genome shotgun (WGS) entry which is preliminary data.</text>
</comment>
<evidence type="ECO:0000259" key="5">
    <source>
        <dbReference type="Pfam" id="PF00542"/>
    </source>
</evidence>
<dbReference type="SUPFAM" id="SSF54736">
    <property type="entry name" value="ClpS-like"/>
    <property type="match status" value="1"/>
</dbReference>
<feature type="domain" description="Large ribosomal subunit protein bL12 C-terminal" evidence="5">
    <location>
        <begin position="59"/>
        <end position="125"/>
    </location>
</feature>
<dbReference type="InterPro" id="IPR013823">
    <property type="entry name" value="Ribosomal_bL12_C"/>
</dbReference>
<evidence type="ECO:0000256" key="3">
    <source>
        <dbReference type="ARBA" id="ARBA00023274"/>
    </source>
</evidence>
<evidence type="ECO:0000259" key="6">
    <source>
        <dbReference type="Pfam" id="PF16320"/>
    </source>
</evidence>
<dbReference type="InterPro" id="IPR008932">
    <property type="entry name" value="Ribosomal_bL12_oligo"/>
</dbReference>
<evidence type="ECO:0000313" key="7">
    <source>
        <dbReference type="EMBL" id="MCM0158230.1"/>
    </source>
</evidence>
<reference evidence="7" key="1">
    <citation type="submission" date="2022-01" db="EMBL/GenBank/DDBJ databases">
        <title>Genome assemble of Metamasius hemipterus Nardonella endosymbiont.</title>
        <authorList>
            <person name="Palmieri L."/>
            <person name="Pavarini R."/>
            <person name="Sharma P."/>
        </authorList>
    </citation>
    <scope>NUCLEOTIDE SEQUENCE [LARGE SCALE GENOMIC DNA]</scope>
    <source>
        <strain evidence="7">NARMHE1</strain>
    </source>
</reference>
<dbReference type="InterPro" id="IPR000206">
    <property type="entry name" value="Ribosomal_bL12"/>
</dbReference>
<comment type="subunit">
    <text evidence="4">Homodimer. Part of the ribosomal stalk of the 50S ribosomal subunit. Forms a multimeric L10(L12)X complex, where L10 forms an elongated spine to which 2 to 4 L12 dimers bind in a sequential fashion. Binds GTP-bound translation factors.</text>
</comment>
<dbReference type="Pfam" id="PF16320">
    <property type="entry name" value="Ribosomal_L12_N"/>
    <property type="match status" value="1"/>
</dbReference>
<sequence>MSLNIKEEIIETLSKMSIIELNELIKMIENKFSISSYSDLNNNINNINNNNKIETKELFNIKLINPGNNKISVIKFVRSILNLGLKESKELVDSCPVILKNNLIKEDVENIKKTLEECGAIIEIE</sequence>
<organism evidence="7 8">
    <name type="scientific">endosymbiont of Metamasius hemipterus</name>
    <dbReference type="NCBI Taxonomy" id="204627"/>
    <lineage>
        <taxon>Bacteria</taxon>
        <taxon>Pseudomonadati</taxon>
        <taxon>Pseudomonadota</taxon>
        <taxon>Gammaproteobacteria</taxon>
        <taxon>Candidatus Nardonella</taxon>
    </lineage>
</organism>
<evidence type="ECO:0000256" key="4">
    <source>
        <dbReference type="HAMAP-Rule" id="MF_00368"/>
    </source>
</evidence>
<dbReference type="CDD" id="cd00387">
    <property type="entry name" value="Ribosomal_L7_L12"/>
    <property type="match status" value="1"/>
</dbReference>
<gene>
    <name evidence="4 7" type="primary">rplL</name>
    <name evidence="7" type="ORF">L7J86_00160</name>
</gene>
<feature type="domain" description="Large ribosomal subunit protein bL12 oligomerization" evidence="6">
    <location>
        <begin position="6"/>
        <end position="35"/>
    </location>
</feature>
<accession>A0ABT0TW62</accession>
<evidence type="ECO:0000313" key="8">
    <source>
        <dbReference type="Proteomes" id="UP001203831"/>
    </source>
</evidence>
<dbReference type="InterPro" id="IPR036235">
    <property type="entry name" value="Ribosomal_bL12_oligo_N_sf"/>
</dbReference>
<comment type="similarity">
    <text evidence="1 4">Belongs to the bacterial ribosomal protein bL12 family.</text>
</comment>
<dbReference type="Pfam" id="PF00542">
    <property type="entry name" value="Ribosomal_L12"/>
    <property type="match status" value="1"/>
</dbReference>
<dbReference type="SUPFAM" id="SSF48300">
    <property type="entry name" value="Ribosomal protein L7/12, oligomerisation (N-terminal) domain"/>
    <property type="match status" value="1"/>
</dbReference>
<dbReference type="Proteomes" id="UP001203831">
    <property type="component" value="Unassembled WGS sequence"/>
</dbReference>
<evidence type="ECO:0000256" key="1">
    <source>
        <dbReference type="ARBA" id="ARBA00007197"/>
    </source>
</evidence>
<keyword evidence="3 4" id="KW-0687">Ribonucleoprotein</keyword>
<dbReference type="PANTHER" id="PTHR45987:SF4">
    <property type="entry name" value="LARGE RIBOSOMAL SUBUNIT PROTEIN BL12M"/>
    <property type="match status" value="1"/>
</dbReference>
<dbReference type="GO" id="GO:0005840">
    <property type="term" value="C:ribosome"/>
    <property type="evidence" value="ECO:0007669"/>
    <property type="project" value="UniProtKB-KW"/>
</dbReference>
<proteinExistence type="inferred from homology"/>
<evidence type="ECO:0000256" key="2">
    <source>
        <dbReference type="ARBA" id="ARBA00022980"/>
    </source>
</evidence>
<comment type="function">
    <text evidence="4">Forms part of the ribosomal stalk which helps the ribosome interact with GTP-bound translation factors. Is thus essential for accurate translation.</text>
</comment>
<name>A0ABT0TW62_9GAMM</name>
<dbReference type="HAMAP" id="MF_00368">
    <property type="entry name" value="Ribosomal_bL12"/>
    <property type="match status" value="1"/>
</dbReference>
<dbReference type="EMBL" id="JAKMAI010000002">
    <property type="protein sequence ID" value="MCM0158230.1"/>
    <property type="molecule type" value="Genomic_DNA"/>
</dbReference>
<dbReference type="NCBIfam" id="TIGR00855">
    <property type="entry name" value="L12"/>
    <property type="match status" value="1"/>
</dbReference>
<dbReference type="InterPro" id="IPR014719">
    <property type="entry name" value="Ribosomal_bL12_C/ClpS-like"/>
</dbReference>
<keyword evidence="8" id="KW-1185">Reference proteome</keyword>